<dbReference type="EMBL" id="KN837545">
    <property type="protein sequence ID" value="KIJ24018.1"/>
    <property type="molecule type" value="Genomic_DNA"/>
</dbReference>
<feature type="compositionally biased region" description="Acidic residues" evidence="3">
    <location>
        <begin position="90"/>
        <end position="106"/>
    </location>
</feature>
<dbReference type="PANTHER" id="PTHR20835">
    <property type="entry name" value="E3 UBIQUITIN-PROTEIN LIGASE PPP1R11-RELATED"/>
    <property type="match status" value="1"/>
</dbReference>
<comment type="function">
    <text evidence="2">Regulator of type 1 phosphatases which maintains protein phosphatase activity under strict control.</text>
</comment>
<dbReference type="AlphaFoldDB" id="A0A0C9T589"/>
<dbReference type="InterPro" id="IPR011107">
    <property type="entry name" value="PPI_Ypi1"/>
</dbReference>
<feature type="compositionally biased region" description="Polar residues" evidence="3">
    <location>
        <begin position="8"/>
        <end position="20"/>
    </location>
</feature>
<reference evidence="4 5" key="1">
    <citation type="submission" date="2014-06" db="EMBL/GenBank/DDBJ databases">
        <title>Evolutionary Origins and Diversification of the Mycorrhizal Mutualists.</title>
        <authorList>
            <consortium name="DOE Joint Genome Institute"/>
            <consortium name="Mycorrhizal Genomics Consortium"/>
            <person name="Kohler A."/>
            <person name="Kuo A."/>
            <person name="Nagy L.G."/>
            <person name="Floudas D."/>
            <person name="Copeland A."/>
            <person name="Barry K.W."/>
            <person name="Cichocki N."/>
            <person name="Veneault-Fourrey C."/>
            <person name="LaButti K."/>
            <person name="Lindquist E.A."/>
            <person name="Lipzen A."/>
            <person name="Lundell T."/>
            <person name="Morin E."/>
            <person name="Murat C."/>
            <person name="Riley R."/>
            <person name="Ohm R."/>
            <person name="Sun H."/>
            <person name="Tunlid A."/>
            <person name="Henrissat B."/>
            <person name="Grigoriev I.V."/>
            <person name="Hibbett D.S."/>
            <person name="Martin F."/>
        </authorList>
    </citation>
    <scope>NUCLEOTIDE SEQUENCE [LARGE SCALE GENOMIC DNA]</scope>
    <source>
        <strain evidence="4 5">SS14</strain>
    </source>
</reference>
<keyword evidence="5" id="KW-1185">Reference proteome</keyword>
<comment type="subcellular location">
    <subcellularLocation>
        <location evidence="2">Nucleus</location>
    </subcellularLocation>
</comment>
<protein>
    <recommendedName>
        <fullName evidence="2">Type 1 phosphatases regulator</fullName>
    </recommendedName>
</protein>
<feature type="compositionally biased region" description="Basic residues" evidence="3">
    <location>
        <begin position="163"/>
        <end position="173"/>
    </location>
</feature>
<proteinExistence type="inferred from homology"/>
<name>A0A0C9T589_SPHS4</name>
<dbReference type="OrthoDB" id="307488at2759"/>
<feature type="region of interest" description="Disordered" evidence="3">
    <location>
        <begin position="85"/>
        <end position="173"/>
    </location>
</feature>
<dbReference type="PANTHER" id="PTHR20835:SF0">
    <property type="entry name" value="E3 UBIQUITIN-PROTEIN LIGASE PPP1R11"/>
    <property type="match status" value="1"/>
</dbReference>
<dbReference type="GO" id="GO:0005634">
    <property type="term" value="C:nucleus"/>
    <property type="evidence" value="ECO:0007669"/>
    <property type="project" value="UniProtKB-SubCell"/>
</dbReference>
<feature type="compositionally biased region" description="Basic residues" evidence="3">
    <location>
        <begin position="115"/>
        <end position="127"/>
    </location>
</feature>
<gene>
    <name evidence="4" type="ORF">M422DRAFT_217308</name>
</gene>
<evidence type="ECO:0000256" key="2">
    <source>
        <dbReference type="RuleBase" id="RU367162"/>
    </source>
</evidence>
<dbReference type="HOGENOM" id="CLU_098333_0_2_1"/>
<organism evidence="4 5">
    <name type="scientific">Sphaerobolus stellatus (strain SS14)</name>
    <dbReference type="NCBI Taxonomy" id="990650"/>
    <lineage>
        <taxon>Eukaryota</taxon>
        <taxon>Fungi</taxon>
        <taxon>Dikarya</taxon>
        <taxon>Basidiomycota</taxon>
        <taxon>Agaricomycotina</taxon>
        <taxon>Agaricomycetes</taxon>
        <taxon>Phallomycetidae</taxon>
        <taxon>Geastrales</taxon>
        <taxon>Sphaerobolaceae</taxon>
        <taxon>Sphaerobolus</taxon>
    </lineage>
</organism>
<dbReference type="GO" id="GO:0004865">
    <property type="term" value="F:protein serine/threonine phosphatase inhibitor activity"/>
    <property type="evidence" value="ECO:0007669"/>
    <property type="project" value="UniProtKB-UniRule"/>
</dbReference>
<dbReference type="GO" id="GO:0008157">
    <property type="term" value="F:protein phosphatase 1 binding"/>
    <property type="evidence" value="ECO:0007669"/>
    <property type="project" value="TreeGrafter"/>
</dbReference>
<evidence type="ECO:0000256" key="3">
    <source>
        <dbReference type="SAM" id="MobiDB-lite"/>
    </source>
</evidence>
<accession>A0A0C9T589</accession>
<comment type="similarity">
    <text evidence="1 2">Belongs to the YPI1 family.</text>
</comment>
<keyword evidence="2" id="KW-0539">Nucleus</keyword>
<dbReference type="Proteomes" id="UP000054279">
    <property type="component" value="Unassembled WGS sequence"/>
</dbReference>
<dbReference type="Pfam" id="PF07491">
    <property type="entry name" value="PPI_Ypi1"/>
    <property type="match status" value="1"/>
</dbReference>
<evidence type="ECO:0000313" key="4">
    <source>
        <dbReference type="EMBL" id="KIJ24018.1"/>
    </source>
</evidence>
<feature type="region of interest" description="Disordered" evidence="3">
    <location>
        <begin position="1"/>
        <end position="57"/>
    </location>
</feature>
<sequence>MATRRRNPNTSAPTDGSRTITVHDAQPQPEGEDSEAPDRAIPVEGTLTLTGGPRSQPRVAWDAAVIDNENCGKKKSKICCIYHKPREFDESSSDESSSDDSGSEASDDGRARPPQNRRPRHHHHHHDHSHEPNDGGSMKYQDDEGGVYELEKEEPNAYEKQPQSKKGKGRVQN</sequence>
<evidence type="ECO:0000313" key="5">
    <source>
        <dbReference type="Proteomes" id="UP000054279"/>
    </source>
</evidence>
<evidence type="ECO:0000256" key="1">
    <source>
        <dbReference type="ARBA" id="ARBA00005605"/>
    </source>
</evidence>